<evidence type="ECO:0000313" key="2">
    <source>
        <dbReference type="EMBL" id="MFG1710258.1"/>
    </source>
</evidence>
<dbReference type="PANTHER" id="PTHR36454">
    <property type="entry name" value="LMO2823 PROTEIN"/>
    <property type="match status" value="1"/>
</dbReference>
<dbReference type="PANTHER" id="PTHR36454:SF1">
    <property type="entry name" value="DUF1015 DOMAIN-CONTAINING PROTEIN"/>
    <property type="match status" value="1"/>
</dbReference>
<organism evidence="2 3">
    <name type="scientific">Nonomuraea marmarensis</name>
    <dbReference type="NCBI Taxonomy" id="3351344"/>
    <lineage>
        <taxon>Bacteria</taxon>
        <taxon>Bacillati</taxon>
        <taxon>Actinomycetota</taxon>
        <taxon>Actinomycetes</taxon>
        <taxon>Streptosporangiales</taxon>
        <taxon>Streptosporangiaceae</taxon>
        <taxon>Nonomuraea</taxon>
    </lineage>
</organism>
<dbReference type="Proteomes" id="UP001603978">
    <property type="component" value="Unassembled WGS sequence"/>
</dbReference>
<comment type="caution">
    <text evidence="2">The sequence shown here is derived from an EMBL/GenBank/DDBJ whole genome shotgun (WGS) entry which is preliminary data.</text>
</comment>
<feature type="compositionally biased region" description="Low complexity" evidence="1">
    <location>
        <begin position="321"/>
        <end position="337"/>
    </location>
</feature>
<protein>
    <submittedName>
        <fullName evidence="2">DUF1015 family protein</fullName>
    </submittedName>
</protein>
<gene>
    <name evidence="2" type="ORF">ACFLIM_44520</name>
</gene>
<evidence type="ECO:0000313" key="3">
    <source>
        <dbReference type="Proteomes" id="UP001603978"/>
    </source>
</evidence>
<reference evidence="2 3" key="1">
    <citation type="submission" date="2024-10" db="EMBL/GenBank/DDBJ databases">
        <authorList>
            <person name="Topkara A.R."/>
            <person name="Saygin H."/>
        </authorList>
    </citation>
    <scope>NUCLEOTIDE SEQUENCE [LARGE SCALE GENOMIC DNA]</scope>
    <source>
        <strain evidence="2 3">M3C6</strain>
    </source>
</reference>
<dbReference type="InterPro" id="IPR008323">
    <property type="entry name" value="UCP033563"/>
</dbReference>
<feature type="region of interest" description="Disordered" evidence="1">
    <location>
        <begin position="61"/>
        <end position="110"/>
    </location>
</feature>
<evidence type="ECO:0000256" key="1">
    <source>
        <dbReference type="SAM" id="MobiDB-lite"/>
    </source>
</evidence>
<dbReference type="RefSeq" id="WP_393175845.1">
    <property type="nucleotide sequence ID" value="NZ_JBICRM010000045.1"/>
</dbReference>
<accession>A0ABW7AVY6</accession>
<proteinExistence type="predicted"/>
<feature type="region of interest" description="Disordered" evidence="1">
    <location>
        <begin position="281"/>
        <end position="353"/>
    </location>
</feature>
<feature type="compositionally biased region" description="Low complexity" evidence="1">
    <location>
        <begin position="89"/>
        <end position="108"/>
    </location>
</feature>
<dbReference type="Pfam" id="PF06245">
    <property type="entry name" value="DUF1015"/>
    <property type="match status" value="2"/>
</dbReference>
<keyword evidence="3" id="KW-1185">Reference proteome</keyword>
<sequence>MGIPELPVPDGLVLRPFRGVRFAVEDPAKVTSPPYDLISDADVDTLLGSHPNNVVRLILPCSPRTQPSATPYPDARTPPDLTTHESTRTQPTATTEPTAHAAPQAQPETPFPPIEAPLEARYASARDTLRAWLDSGVLVPDDVPALYVYEQSGPDVLQRGLIGDVGLADPGQRIILPHEDVLPGPIADRLALMSTTEANLEPIFLLYDGANGTATHLVDEVAVKRRPLVSAHTEDGLTHRLWAITDTTEIAAINADLHHRQALIADGHHRYATYRVLQRQEHATHRALQDQPPAPTSTTSDARPPSTASDTQPPLTASGTRRQQPADAAQRAQPSADTASERSDLGGRPVPEAVEPAVGPWDFGLALLVDSAAYPPDLQAIHRVIPGLPLAEATARARGSWRVRDYDDLAQGLAALEEAVEPSFLLAGEDGTHLLTDPDPVQLARAMPADHSDRWNSLNTSVLTEFVLPKVWGMRDDDQTVRIVHHNAEAAVKLALRTGGTAVILKPLAVDDVLAIAAGGERVPRKSTSFGPKPRTGLVLRTFAID</sequence>
<dbReference type="EMBL" id="JBICRM010000045">
    <property type="protein sequence ID" value="MFG1710258.1"/>
    <property type="molecule type" value="Genomic_DNA"/>
</dbReference>
<name>A0ABW7AVY6_9ACTN</name>
<feature type="compositionally biased region" description="Polar residues" evidence="1">
    <location>
        <begin position="296"/>
        <end position="320"/>
    </location>
</feature>